<evidence type="ECO:0008006" key="4">
    <source>
        <dbReference type="Google" id="ProtNLM"/>
    </source>
</evidence>
<sequence>MYSILYYIALYAGLLPALLYFVSKKQKLCTEAIFPFLLLTALATLYEQIGTEWLQLNTSYWTQVYSLLEFVTIFYFYISSLDKKYKIYFNVYRIVFILFYIYSFSYWSEQNALLAKTINKTVISLLVFTATFLWFKQLFEKVEIKNLWQSADFYFVSGLFIYYASTFCLFILSSFLLETTSYFYDYWMINVVATLFLRALLSFGVWKMDKV</sequence>
<feature type="transmembrane region" description="Helical" evidence="1">
    <location>
        <begin position="6"/>
        <end position="22"/>
    </location>
</feature>
<keyword evidence="3" id="KW-1185">Reference proteome</keyword>
<dbReference type="AlphaFoldDB" id="A0A4R7EQ99"/>
<dbReference type="Proteomes" id="UP000295215">
    <property type="component" value="Unassembled WGS sequence"/>
</dbReference>
<dbReference type="EMBL" id="SOAG01000024">
    <property type="protein sequence ID" value="TDS54608.1"/>
    <property type="molecule type" value="Genomic_DNA"/>
</dbReference>
<keyword evidence="1" id="KW-0472">Membrane</keyword>
<accession>A0A4R7EQ99</accession>
<reference evidence="2 3" key="1">
    <citation type="submission" date="2019-03" db="EMBL/GenBank/DDBJ databases">
        <title>Genomic Encyclopedia of Archaeal and Bacterial Type Strains, Phase II (KMG-II): from individual species to whole genera.</title>
        <authorList>
            <person name="Goeker M."/>
        </authorList>
    </citation>
    <scope>NUCLEOTIDE SEQUENCE [LARGE SCALE GENOMIC DNA]</scope>
    <source>
        <strain evidence="2 3">DSM 28213</strain>
    </source>
</reference>
<protein>
    <recommendedName>
        <fullName evidence="4">YhhN-like protein</fullName>
    </recommendedName>
</protein>
<keyword evidence="1" id="KW-1133">Transmembrane helix</keyword>
<evidence type="ECO:0000313" key="2">
    <source>
        <dbReference type="EMBL" id="TDS54608.1"/>
    </source>
</evidence>
<feature type="transmembrane region" description="Helical" evidence="1">
    <location>
        <begin position="90"/>
        <end position="108"/>
    </location>
</feature>
<comment type="caution">
    <text evidence="2">The sequence shown here is derived from an EMBL/GenBank/DDBJ whole genome shotgun (WGS) entry which is preliminary data.</text>
</comment>
<feature type="transmembrane region" description="Helical" evidence="1">
    <location>
        <begin position="187"/>
        <end position="206"/>
    </location>
</feature>
<proteinExistence type="predicted"/>
<organism evidence="2 3">
    <name type="scientific">Myroides indicus</name>
    <dbReference type="NCBI Taxonomy" id="1323422"/>
    <lineage>
        <taxon>Bacteria</taxon>
        <taxon>Pseudomonadati</taxon>
        <taxon>Bacteroidota</taxon>
        <taxon>Flavobacteriia</taxon>
        <taxon>Flavobacteriales</taxon>
        <taxon>Flavobacteriaceae</taxon>
        <taxon>Myroides</taxon>
    </lineage>
</organism>
<feature type="transmembrane region" description="Helical" evidence="1">
    <location>
        <begin position="151"/>
        <end position="175"/>
    </location>
</feature>
<keyword evidence="1" id="KW-0812">Transmembrane</keyword>
<evidence type="ECO:0000256" key="1">
    <source>
        <dbReference type="SAM" id="Phobius"/>
    </source>
</evidence>
<evidence type="ECO:0000313" key="3">
    <source>
        <dbReference type="Proteomes" id="UP000295215"/>
    </source>
</evidence>
<gene>
    <name evidence="2" type="ORF">C8P70_1244</name>
</gene>
<feature type="transmembrane region" description="Helical" evidence="1">
    <location>
        <begin position="120"/>
        <end position="139"/>
    </location>
</feature>
<feature type="transmembrane region" description="Helical" evidence="1">
    <location>
        <begin position="29"/>
        <end position="46"/>
    </location>
</feature>
<name>A0A4R7EQ99_9FLAO</name>
<feature type="transmembrane region" description="Helical" evidence="1">
    <location>
        <begin position="58"/>
        <end position="78"/>
    </location>
</feature>